<dbReference type="EMBL" id="GBRH01243316">
    <property type="protein sequence ID" value="JAD54579.1"/>
    <property type="molecule type" value="Transcribed_RNA"/>
</dbReference>
<reference evidence="1" key="1">
    <citation type="submission" date="2014-09" db="EMBL/GenBank/DDBJ databases">
        <authorList>
            <person name="Magalhaes I.L.F."/>
            <person name="Oliveira U."/>
            <person name="Santos F.R."/>
            <person name="Vidigal T.H.D.A."/>
            <person name="Brescovit A.D."/>
            <person name="Santos A.J."/>
        </authorList>
    </citation>
    <scope>NUCLEOTIDE SEQUENCE</scope>
    <source>
        <tissue evidence="1">Shoot tissue taken approximately 20 cm above the soil surface</tissue>
    </source>
</reference>
<dbReference type="AlphaFoldDB" id="A0A0A9AS76"/>
<organism evidence="1">
    <name type="scientific">Arundo donax</name>
    <name type="common">Giant reed</name>
    <name type="synonym">Donax arundinaceus</name>
    <dbReference type="NCBI Taxonomy" id="35708"/>
    <lineage>
        <taxon>Eukaryota</taxon>
        <taxon>Viridiplantae</taxon>
        <taxon>Streptophyta</taxon>
        <taxon>Embryophyta</taxon>
        <taxon>Tracheophyta</taxon>
        <taxon>Spermatophyta</taxon>
        <taxon>Magnoliopsida</taxon>
        <taxon>Liliopsida</taxon>
        <taxon>Poales</taxon>
        <taxon>Poaceae</taxon>
        <taxon>PACMAD clade</taxon>
        <taxon>Arundinoideae</taxon>
        <taxon>Arundineae</taxon>
        <taxon>Arundo</taxon>
    </lineage>
</organism>
<reference evidence="1" key="2">
    <citation type="journal article" date="2015" name="Data Brief">
        <title>Shoot transcriptome of the giant reed, Arundo donax.</title>
        <authorList>
            <person name="Barrero R.A."/>
            <person name="Guerrero F.D."/>
            <person name="Moolhuijzen P."/>
            <person name="Goolsby J.A."/>
            <person name="Tidwell J."/>
            <person name="Bellgard S.E."/>
            <person name="Bellgard M.I."/>
        </authorList>
    </citation>
    <scope>NUCLEOTIDE SEQUENCE</scope>
    <source>
        <tissue evidence="1">Shoot tissue taken approximately 20 cm above the soil surface</tissue>
    </source>
</reference>
<protein>
    <submittedName>
        <fullName evidence="1">Uncharacterized protein</fullName>
    </submittedName>
</protein>
<accession>A0A0A9AS76</accession>
<proteinExistence type="predicted"/>
<evidence type="ECO:0000313" key="1">
    <source>
        <dbReference type="EMBL" id="JAD54579.1"/>
    </source>
</evidence>
<sequence>MLGEIARAFSHMLLASTPHGRNCSVSLFWS</sequence>
<name>A0A0A9AS76_ARUDO</name>